<evidence type="ECO:0000256" key="4">
    <source>
        <dbReference type="ARBA" id="ARBA00022475"/>
    </source>
</evidence>
<evidence type="ECO:0000256" key="12">
    <source>
        <dbReference type="SAM" id="Phobius"/>
    </source>
</evidence>
<evidence type="ECO:0000256" key="3">
    <source>
        <dbReference type="ARBA" id="ARBA00022448"/>
    </source>
</evidence>
<dbReference type="Gene3D" id="1.20.1730.10">
    <property type="entry name" value="Sodium/glucose cotransporter"/>
    <property type="match status" value="2"/>
</dbReference>
<keyword evidence="10" id="KW-0739">Sodium transport</keyword>
<evidence type="ECO:0000256" key="6">
    <source>
        <dbReference type="ARBA" id="ARBA00022989"/>
    </source>
</evidence>
<proteinExistence type="inferred from homology"/>
<comment type="subcellular location">
    <subcellularLocation>
        <location evidence="1">Cell membrane</location>
        <topology evidence="1">Multi-pass membrane protein</topology>
    </subcellularLocation>
</comment>
<organism evidence="13">
    <name type="scientific">Timema genevievae</name>
    <name type="common">Walking stick</name>
    <dbReference type="NCBI Taxonomy" id="629358"/>
    <lineage>
        <taxon>Eukaryota</taxon>
        <taxon>Metazoa</taxon>
        <taxon>Ecdysozoa</taxon>
        <taxon>Arthropoda</taxon>
        <taxon>Hexapoda</taxon>
        <taxon>Insecta</taxon>
        <taxon>Pterygota</taxon>
        <taxon>Neoptera</taxon>
        <taxon>Polyneoptera</taxon>
        <taxon>Phasmatodea</taxon>
        <taxon>Timematodea</taxon>
        <taxon>Timematoidea</taxon>
        <taxon>Timematidae</taxon>
        <taxon>Timema</taxon>
    </lineage>
</organism>
<keyword evidence="5 12" id="KW-0812">Transmembrane</keyword>
<dbReference type="AlphaFoldDB" id="A0A7R9JSE0"/>
<evidence type="ECO:0000256" key="11">
    <source>
        <dbReference type="RuleBase" id="RU362091"/>
    </source>
</evidence>
<reference evidence="13" key="1">
    <citation type="submission" date="2020-11" db="EMBL/GenBank/DDBJ databases">
        <authorList>
            <person name="Tran Van P."/>
        </authorList>
    </citation>
    <scope>NUCLEOTIDE SEQUENCE</scope>
</reference>
<accession>A0A7R9JSE0</accession>
<dbReference type="GO" id="GO:0005886">
    <property type="term" value="C:plasma membrane"/>
    <property type="evidence" value="ECO:0007669"/>
    <property type="project" value="UniProtKB-SubCell"/>
</dbReference>
<dbReference type="Pfam" id="PF00474">
    <property type="entry name" value="SSF"/>
    <property type="match status" value="1"/>
</dbReference>
<evidence type="ECO:0000256" key="1">
    <source>
        <dbReference type="ARBA" id="ARBA00004651"/>
    </source>
</evidence>
<dbReference type="PANTHER" id="PTHR42985:SF5">
    <property type="entry name" value="FI02094P-RELATED"/>
    <property type="match status" value="1"/>
</dbReference>
<keyword evidence="3" id="KW-0813">Transport</keyword>
<evidence type="ECO:0000313" key="13">
    <source>
        <dbReference type="EMBL" id="CAD7588551.1"/>
    </source>
</evidence>
<evidence type="ECO:0000256" key="8">
    <source>
        <dbReference type="ARBA" id="ARBA00023065"/>
    </source>
</evidence>
<evidence type="ECO:0000256" key="9">
    <source>
        <dbReference type="ARBA" id="ARBA00023136"/>
    </source>
</evidence>
<dbReference type="GO" id="GO:0015293">
    <property type="term" value="F:symporter activity"/>
    <property type="evidence" value="ECO:0007669"/>
    <property type="project" value="TreeGrafter"/>
</dbReference>
<evidence type="ECO:0000256" key="7">
    <source>
        <dbReference type="ARBA" id="ARBA00023053"/>
    </source>
</evidence>
<keyword evidence="8" id="KW-0406">Ion transport</keyword>
<evidence type="ECO:0000256" key="2">
    <source>
        <dbReference type="ARBA" id="ARBA00006434"/>
    </source>
</evidence>
<sequence>MLCSQGGLKAVIWTDVIQSGFIFGSVLLVIIKGTLDVGGPSVVWERNYNSGRLEAPVWDVDPTVRHTVWSLVFGGSCMWLVTNAVDQGMTQRYMALGTAKQAMDLSEFFYKSEKLSSKINSPKTSVSKVLGHIDEITMPMELSEFFSKSEKLSSKINSPKTSVSKVLGHIDEITMPMELSEFFSKSEKLSSKINSPKTPVAKVLGHIDEITMPMELSELFSKSEKLSSKMNSPKTPVAKVLGHIDEITMPMELSEALWISTIGVIVLILTSCYSGMVIFATYHDCDPLTSKLVQAKDQLLPLLVMNTLGKMPGIPGMFLAGIFSAALSTLSTGLNSMAGVVLEDFCKPHRKKPLTEKQMNIIMKTVVVVAGLMCISLVFVVEKLGTVLQGVFIGGLSGLGFVAWLSLGAQAAIASNRLTFPTKPVSVEGCTYSFVSQNSTTTVPLDT</sequence>
<comment type="similarity">
    <text evidence="2 11">Belongs to the sodium:solute symporter (SSF) (TC 2.A.21) family.</text>
</comment>
<feature type="transmembrane region" description="Helical" evidence="12">
    <location>
        <begin position="256"/>
        <end position="282"/>
    </location>
</feature>
<keyword evidence="7" id="KW-0915">Sodium</keyword>
<dbReference type="EMBL" id="OE839774">
    <property type="protein sequence ID" value="CAD7588551.1"/>
    <property type="molecule type" value="Genomic_DNA"/>
</dbReference>
<feature type="transmembrane region" description="Helical" evidence="12">
    <location>
        <begin position="67"/>
        <end position="85"/>
    </location>
</feature>
<dbReference type="InterPro" id="IPR038377">
    <property type="entry name" value="Na/Glc_symporter_sf"/>
</dbReference>
<name>A0A7R9JSE0_TIMGE</name>
<dbReference type="InterPro" id="IPR051163">
    <property type="entry name" value="Sodium:Solute_Symporter_SSF"/>
</dbReference>
<dbReference type="InterPro" id="IPR001734">
    <property type="entry name" value="Na/solute_symporter"/>
</dbReference>
<dbReference type="PANTHER" id="PTHR42985">
    <property type="entry name" value="SODIUM-COUPLED MONOCARBOXYLATE TRANSPORTER"/>
    <property type="match status" value="1"/>
</dbReference>
<feature type="transmembrane region" description="Helical" evidence="12">
    <location>
        <begin position="317"/>
        <end position="341"/>
    </location>
</feature>
<protein>
    <submittedName>
        <fullName evidence="13">Uncharacterized protein</fullName>
    </submittedName>
</protein>
<feature type="transmembrane region" description="Helical" evidence="12">
    <location>
        <begin position="387"/>
        <end position="407"/>
    </location>
</feature>
<keyword evidence="9 12" id="KW-0472">Membrane</keyword>
<dbReference type="GO" id="GO:0006814">
    <property type="term" value="P:sodium ion transport"/>
    <property type="evidence" value="ECO:0007669"/>
    <property type="project" value="UniProtKB-KW"/>
</dbReference>
<evidence type="ECO:0000256" key="5">
    <source>
        <dbReference type="ARBA" id="ARBA00022692"/>
    </source>
</evidence>
<keyword evidence="4" id="KW-1003">Cell membrane</keyword>
<gene>
    <name evidence="13" type="ORF">TGEB3V08_LOCUS2601</name>
</gene>
<keyword evidence="6 12" id="KW-1133">Transmembrane helix</keyword>
<dbReference type="PROSITE" id="PS50283">
    <property type="entry name" value="NA_SOLUT_SYMP_3"/>
    <property type="match status" value="2"/>
</dbReference>
<evidence type="ECO:0000256" key="10">
    <source>
        <dbReference type="ARBA" id="ARBA00023201"/>
    </source>
</evidence>
<feature type="transmembrane region" description="Helical" evidence="12">
    <location>
        <begin position="361"/>
        <end position="381"/>
    </location>
</feature>